<proteinExistence type="predicted"/>
<keyword evidence="1" id="KW-1133">Transmembrane helix</keyword>
<evidence type="ECO:0000256" key="1">
    <source>
        <dbReference type="SAM" id="Phobius"/>
    </source>
</evidence>
<dbReference type="EMBL" id="FRDL01000010">
    <property type="protein sequence ID" value="SHN74337.1"/>
    <property type="molecule type" value="Genomic_DNA"/>
</dbReference>
<feature type="transmembrane region" description="Helical" evidence="1">
    <location>
        <begin position="37"/>
        <end position="57"/>
    </location>
</feature>
<evidence type="ECO:0000313" key="2">
    <source>
        <dbReference type="EMBL" id="SHN74337.1"/>
    </source>
</evidence>
<evidence type="ECO:0008006" key="4">
    <source>
        <dbReference type="Google" id="ProtNLM"/>
    </source>
</evidence>
<keyword evidence="1" id="KW-0812">Transmembrane</keyword>
<dbReference type="OrthoDB" id="7510023at2"/>
<reference evidence="2 3" key="1">
    <citation type="submission" date="2016-12" db="EMBL/GenBank/DDBJ databases">
        <authorList>
            <person name="Song W.-J."/>
            <person name="Kurnit D.M."/>
        </authorList>
    </citation>
    <scope>NUCLEOTIDE SEQUENCE [LARGE SCALE GENOMIC DNA]</scope>
    <source>
        <strain evidence="2 3">CGMCC 1.10808</strain>
    </source>
</reference>
<dbReference type="Pfam" id="PF11003">
    <property type="entry name" value="DUF2842"/>
    <property type="match status" value="1"/>
</dbReference>
<dbReference type="InterPro" id="IPR021265">
    <property type="entry name" value="DUF2842"/>
</dbReference>
<name>A0A1M7TUB2_9RHOB</name>
<protein>
    <recommendedName>
        <fullName evidence="4">DUF2842 domain-containing protein</fullName>
    </recommendedName>
</protein>
<keyword evidence="3" id="KW-1185">Reference proteome</keyword>
<keyword evidence="1" id="KW-0472">Membrane</keyword>
<dbReference type="AlphaFoldDB" id="A0A1M7TUB2"/>
<dbReference type="STRING" id="1189325.SAMN04488119_101457"/>
<sequence length="73" mass="8384">MALSHKTRRRLSLFLLLVWLPLYVVAAVTLAGMFERPHIALEVAIYVVLGILWALPFRRVFLGVGREPPEDER</sequence>
<dbReference type="RefSeq" id="WP_072748114.1">
    <property type="nucleotide sequence ID" value="NZ_FOHL01000001.1"/>
</dbReference>
<accession>A0A1M7TUB2</accession>
<gene>
    <name evidence="2" type="ORF">SAMN05216200_11037</name>
</gene>
<organism evidence="2 3">
    <name type="scientific">Oceanicella actignis</name>
    <dbReference type="NCBI Taxonomy" id="1189325"/>
    <lineage>
        <taxon>Bacteria</taxon>
        <taxon>Pseudomonadati</taxon>
        <taxon>Pseudomonadota</taxon>
        <taxon>Alphaproteobacteria</taxon>
        <taxon>Rhodobacterales</taxon>
        <taxon>Paracoccaceae</taxon>
        <taxon>Oceanicella</taxon>
    </lineage>
</organism>
<dbReference type="Proteomes" id="UP000184066">
    <property type="component" value="Unassembled WGS sequence"/>
</dbReference>
<evidence type="ECO:0000313" key="3">
    <source>
        <dbReference type="Proteomes" id="UP000184066"/>
    </source>
</evidence>